<dbReference type="Proteomes" id="UP000029914">
    <property type="component" value="Chromosome"/>
</dbReference>
<keyword evidence="2" id="KW-1185">Reference proteome</keyword>
<evidence type="ECO:0000313" key="2">
    <source>
        <dbReference type="Proteomes" id="UP000029914"/>
    </source>
</evidence>
<dbReference type="HOGENOM" id="CLU_2933512_0_0_11"/>
<protein>
    <submittedName>
        <fullName evidence="1">Uncharacterized protein</fullName>
    </submittedName>
</protein>
<dbReference type="AlphaFoldDB" id="A0A097IJB9"/>
<proteinExistence type="predicted"/>
<name>A0A097IJB9_9CORY</name>
<gene>
    <name evidence="1" type="ORF">CDOO_02695</name>
</gene>
<dbReference type="EMBL" id="CP006764">
    <property type="protein sequence ID" value="AIT62203.1"/>
    <property type="molecule type" value="Genomic_DNA"/>
</dbReference>
<dbReference type="KEGG" id="cdo:CDOO_02695"/>
<reference evidence="1 2" key="1">
    <citation type="submission" date="2013-09" db="EMBL/GenBank/DDBJ databases">
        <title>Complete genome sequence of Corynebacterium doosanense CAU 212(T) (=DSM 45436(T)), isolated from activated sludge.</title>
        <authorList>
            <person name="Schaffert L."/>
            <person name="Albersmeier A."/>
            <person name="Kalinowski J."/>
            <person name="Ruckert C."/>
        </authorList>
    </citation>
    <scope>NUCLEOTIDE SEQUENCE [LARGE SCALE GENOMIC DNA]</scope>
    <source>
        <strain evidence="1 2">CAU 212</strain>
    </source>
</reference>
<accession>A0A097IJB9</accession>
<organism evidence="1 2">
    <name type="scientific">Corynebacterium doosanense CAU 212 = DSM 45436</name>
    <dbReference type="NCBI Taxonomy" id="558173"/>
    <lineage>
        <taxon>Bacteria</taxon>
        <taxon>Bacillati</taxon>
        <taxon>Actinomycetota</taxon>
        <taxon>Actinomycetes</taxon>
        <taxon>Mycobacteriales</taxon>
        <taxon>Corynebacteriaceae</taxon>
        <taxon>Corynebacterium</taxon>
    </lineage>
</organism>
<sequence>MAVATIQATVTQFDEARGVTAALGRCGGRGEGPEAIGPGCEGEPKGLFPLNVMKFPGSSC</sequence>
<evidence type="ECO:0000313" key="1">
    <source>
        <dbReference type="EMBL" id="AIT62203.1"/>
    </source>
</evidence>